<keyword evidence="5 12" id="KW-1133">Transmembrane helix</keyword>
<evidence type="ECO:0000256" key="8">
    <source>
        <dbReference type="ARBA" id="ARBA00023133"/>
    </source>
</evidence>
<proteinExistence type="predicted"/>
<reference evidence="13 14" key="1">
    <citation type="submission" date="2017-07" db="EMBL/GenBank/DDBJ databases">
        <title>Annotated genome sequence of Bacterioplanes sanyensis isolated from Red Sea.</title>
        <authorList>
            <person name="Rehman Z.U."/>
        </authorList>
    </citation>
    <scope>NUCLEOTIDE SEQUENCE [LARGE SCALE GENOMIC DNA]</scope>
    <source>
        <strain evidence="13 14">NV9</strain>
    </source>
</reference>
<gene>
    <name evidence="13" type="ORF">CHH28_13185</name>
</gene>
<dbReference type="OrthoDB" id="1447144at2"/>
<dbReference type="PANTHER" id="PTHR35457:SF1">
    <property type="entry name" value="HEME A SYNTHASE"/>
    <property type="match status" value="1"/>
</dbReference>
<keyword evidence="8" id="KW-0350">Heme biosynthesis</keyword>
<evidence type="ECO:0000256" key="5">
    <source>
        <dbReference type="ARBA" id="ARBA00022989"/>
    </source>
</evidence>
<evidence type="ECO:0000256" key="1">
    <source>
        <dbReference type="ARBA" id="ARBA00004141"/>
    </source>
</evidence>
<keyword evidence="7" id="KW-0408">Iron</keyword>
<dbReference type="EMBL" id="CP022530">
    <property type="protein sequence ID" value="ASP39571.1"/>
    <property type="molecule type" value="Genomic_DNA"/>
</dbReference>
<dbReference type="GO" id="GO:0016020">
    <property type="term" value="C:membrane"/>
    <property type="evidence" value="ECO:0007669"/>
    <property type="project" value="UniProtKB-SubCell"/>
</dbReference>
<dbReference type="Pfam" id="PF02628">
    <property type="entry name" value="COX15-CtaA"/>
    <property type="match status" value="1"/>
</dbReference>
<keyword evidence="2" id="KW-1003">Cell membrane</keyword>
<evidence type="ECO:0000256" key="3">
    <source>
        <dbReference type="ARBA" id="ARBA00022692"/>
    </source>
</evidence>
<feature type="transmembrane region" description="Helical" evidence="12">
    <location>
        <begin position="275"/>
        <end position="293"/>
    </location>
</feature>
<evidence type="ECO:0000256" key="7">
    <source>
        <dbReference type="ARBA" id="ARBA00023004"/>
    </source>
</evidence>
<evidence type="ECO:0000256" key="11">
    <source>
        <dbReference type="ARBA" id="ARBA00023444"/>
    </source>
</evidence>
<evidence type="ECO:0000256" key="12">
    <source>
        <dbReference type="SAM" id="Phobius"/>
    </source>
</evidence>
<keyword evidence="9 12" id="KW-0472">Membrane</keyword>
<feature type="transmembrane region" description="Helical" evidence="12">
    <location>
        <begin position="7"/>
        <end position="27"/>
    </location>
</feature>
<dbReference type="InterPro" id="IPR003780">
    <property type="entry name" value="COX15/CtaA_fam"/>
</dbReference>
<keyword evidence="10" id="KW-1015">Disulfide bond</keyword>
<dbReference type="GO" id="GO:0016491">
    <property type="term" value="F:oxidoreductase activity"/>
    <property type="evidence" value="ECO:0007669"/>
    <property type="project" value="UniProtKB-KW"/>
</dbReference>
<feature type="transmembrane region" description="Helical" evidence="12">
    <location>
        <begin position="244"/>
        <end position="263"/>
    </location>
</feature>
<protein>
    <submittedName>
        <fullName evidence="13">Cytochrome B</fullName>
    </submittedName>
</protein>
<feature type="transmembrane region" description="Helical" evidence="12">
    <location>
        <begin position="167"/>
        <end position="186"/>
    </location>
</feature>
<keyword evidence="14" id="KW-1185">Reference proteome</keyword>
<dbReference type="KEGG" id="bsan:CHH28_13185"/>
<feature type="transmembrane region" description="Helical" evidence="12">
    <location>
        <begin position="74"/>
        <end position="94"/>
    </location>
</feature>
<evidence type="ECO:0000313" key="14">
    <source>
        <dbReference type="Proteomes" id="UP000202440"/>
    </source>
</evidence>
<dbReference type="InterPro" id="IPR050450">
    <property type="entry name" value="COX15/CtaA_HemeA_synthase"/>
</dbReference>
<comment type="pathway">
    <text evidence="11">Porphyrin-containing compound metabolism.</text>
</comment>
<evidence type="ECO:0000256" key="6">
    <source>
        <dbReference type="ARBA" id="ARBA00023002"/>
    </source>
</evidence>
<keyword evidence="3 12" id="KW-0812">Transmembrane</keyword>
<name>A0A222FMG6_9GAMM</name>
<dbReference type="GO" id="GO:0046872">
    <property type="term" value="F:metal ion binding"/>
    <property type="evidence" value="ECO:0007669"/>
    <property type="project" value="UniProtKB-KW"/>
</dbReference>
<feature type="transmembrane region" description="Helical" evidence="12">
    <location>
        <begin position="106"/>
        <end position="130"/>
    </location>
</feature>
<sequence>MNESLKVIRWVSLSGAVFCIVVILVGVATRLMDAGLGCPDWPGCYGRLVVPDHATAAEYSSQPLEPVKAWMEMIHRYLASALGLWVLVINALAWRQRSAFPAVMRWSLALLGMVLLQGAFGAWTVTLQLWPQVVTAHLLGGLTCLSLFFAVWLSSRQRSGEQNNESGSLRFAVAALMGVLILQLALGGWTSSNYAGTGCVGFPKCNGEWWPAMDVSEGFHLTQTIGPHYLYGQLHAEARTAIHFAHRLNAVLLGVLLLVAYWLAHRRASAAQQPLGWMMSVYLVQVALGAILVTQGMPLVVALLHTAGAVALLLLGWWSLLLTPQLAVASSRVSGRVSYE</sequence>
<dbReference type="AlphaFoldDB" id="A0A222FMG6"/>
<comment type="subcellular location">
    <subcellularLocation>
        <location evidence="1">Membrane</location>
        <topology evidence="1">Multi-pass membrane protein</topology>
    </subcellularLocation>
</comment>
<evidence type="ECO:0000256" key="10">
    <source>
        <dbReference type="ARBA" id="ARBA00023157"/>
    </source>
</evidence>
<evidence type="ECO:0000256" key="2">
    <source>
        <dbReference type="ARBA" id="ARBA00022475"/>
    </source>
</evidence>
<dbReference type="PANTHER" id="PTHR35457">
    <property type="entry name" value="HEME A SYNTHASE"/>
    <property type="match status" value="1"/>
</dbReference>
<evidence type="ECO:0000256" key="4">
    <source>
        <dbReference type="ARBA" id="ARBA00022723"/>
    </source>
</evidence>
<accession>A0A222FMG6</accession>
<dbReference type="GO" id="GO:0006784">
    <property type="term" value="P:heme A biosynthetic process"/>
    <property type="evidence" value="ECO:0007669"/>
    <property type="project" value="InterPro"/>
</dbReference>
<evidence type="ECO:0000313" key="13">
    <source>
        <dbReference type="EMBL" id="ASP39571.1"/>
    </source>
</evidence>
<keyword evidence="4" id="KW-0479">Metal-binding</keyword>
<dbReference type="RefSeq" id="WP_094060749.1">
    <property type="nucleotide sequence ID" value="NZ_CP022530.1"/>
</dbReference>
<feature type="transmembrane region" description="Helical" evidence="12">
    <location>
        <begin position="136"/>
        <end position="155"/>
    </location>
</feature>
<evidence type="ECO:0000256" key="9">
    <source>
        <dbReference type="ARBA" id="ARBA00023136"/>
    </source>
</evidence>
<keyword evidence="6" id="KW-0560">Oxidoreductase</keyword>
<organism evidence="13 14">
    <name type="scientific">Bacterioplanes sanyensis</name>
    <dbReference type="NCBI Taxonomy" id="1249553"/>
    <lineage>
        <taxon>Bacteria</taxon>
        <taxon>Pseudomonadati</taxon>
        <taxon>Pseudomonadota</taxon>
        <taxon>Gammaproteobacteria</taxon>
        <taxon>Oceanospirillales</taxon>
        <taxon>Oceanospirillaceae</taxon>
        <taxon>Bacterioplanes</taxon>
    </lineage>
</organism>
<feature type="transmembrane region" description="Helical" evidence="12">
    <location>
        <begin position="299"/>
        <end position="322"/>
    </location>
</feature>
<dbReference type="Proteomes" id="UP000202440">
    <property type="component" value="Chromosome"/>
</dbReference>